<dbReference type="AlphaFoldDB" id="R0LM64"/>
<protein>
    <submittedName>
        <fullName evidence="1">Uncharacterized protein</fullName>
    </submittedName>
</protein>
<name>R0LM64_ANAPL</name>
<dbReference type="EMBL" id="KB743085">
    <property type="protein sequence ID" value="EOB01503.1"/>
    <property type="molecule type" value="Genomic_DNA"/>
</dbReference>
<organism evidence="1 2">
    <name type="scientific">Anas platyrhynchos</name>
    <name type="common">Mallard</name>
    <name type="synonym">Anas boschas</name>
    <dbReference type="NCBI Taxonomy" id="8839"/>
    <lineage>
        <taxon>Eukaryota</taxon>
        <taxon>Metazoa</taxon>
        <taxon>Chordata</taxon>
        <taxon>Craniata</taxon>
        <taxon>Vertebrata</taxon>
        <taxon>Euteleostomi</taxon>
        <taxon>Archelosauria</taxon>
        <taxon>Archosauria</taxon>
        <taxon>Dinosauria</taxon>
        <taxon>Saurischia</taxon>
        <taxon>Theropoda</taxon>
        <taxon>Coelurosauria</taxon>
        <taxon>Aves</taxon>
        <taxon>Neognathae</taxon>
        <taxon>Galloanserae</taxon>
        <taxon>Anseriformes</taxon>
        <taxon>Anatidae</taxon>
        <taxon>Anatinae</taxon>
        <taxon>Anas</taxon>
    </lineage>
</organism>
<evidence type="ECO:0000313" key="2">
    <source>
        <dbReference type="Proteomes" id="UP000296049"/>
    </source>
</evidence>
<dbReference type="Proteomes" id="UP000296049">
    <property type="component" value="Unassembled WGS sequence"/>
</dbReference>
<gene>
    <name evidence="1" type="ORF">Anapl_07837</name>
</gene>
<sequence length="99" mass="11057">MHHRTVPWDLLLGSHGACGTLAPELAIWTRTCSAEGDQLRSWRMRFDYSYRLSEKLRGLAADNTEFPVLVMARGRRKRAGARMGSRAGGMPCAIQSHSL</sequence>
<proteinExistence type="predicted"/>
<evidence type="ECO:0000313" key="1">
    <source>
        <dbReference type="EMBL" id="EOB01503.1"/>
    </source>
</evidence>
<keyword evidence="2" id="KW-1185">Reference proteome</keyword>
<accession>R0LM64</accession>
<reference evidence="2" key="1">
    <citation type="journal article" date="2013" name="Nat. Genet.">
        <title>The duck genome and transcriptome provide insight into an avian influenza virus reservoir species.</title>
        <authorList>
            <person name="Huang Y."/>
            <person name="Li Y."/>
            <person name="Burt D.W."/>
            <person name="Chen H."/>
            <person name="Zhang Y."/>
            <person name="Qian W."/>
            <person name="Kim H."/>
            <person name="Gan S."/>
            <person name="Zhao Y."/>
            <person name="Li J."/>
            <person name="Yi K."/>
            <person name="Feng H."/>
            <person name="Zhu P."/>
            <person name="Li B."/>
            <person name="Liu Q."/>
            <person name="Fairley S."/>
            <person name="Magor K.E."/>
            <person name="Du Z."/>
            <person name="Hu X."/>
            <person name="Goodman L."/>
            <person name="Tafer H."/>
            <person name="Vignal A."/>
            <person name="Lee T."/>
            <person name="Kim K.W."/>
            <person name="Sheng Z."/>
            <person name="An Y."/>
            <person name="Searle S."/>
            <person name="Herrero J."/>
            <person name="Groenen M.A."/>
            <person name="Crooijmans R.P."/>
            <person name="Faraut T."/>
            <person name="Cai Q."/>
            <person name="Webster R.G."/>
            <person name="Aldridge J.R."/>
            <person name="Warren W.C."/>
            <person name="Bartschat S."/>
            <person name="Kehr S."/>
            <person name="Marz M."/>
            <person name="Stadler P.F."/>
            <person name="Smith J."/>
            <person name="Kraus R.H."/>
            <person name="Zhao Y."/>
            <person name="Ren L."/>
            <person name="Fei J."/>
            <person name="Morisson M."/>
            <person name="Kaiser P."/>
            <person name="Griffin D.K."/>
            <person name="Rao M."/>
            <person name="Pitel F."/>
            <person name="Wang J."/>
            <person name="Li N."/>
        </authorList>
    </citation>
    <scope>NUCLEOTIDE SEQUENCE [LARGE SCALE GENOMIC DNA]</scope>
</reference>